<dbReference type="PROSITE" id="PS50262">
    <property type="entry name" value="G_PROTEIN_RECEP_F1_2"/>
    <property type="match status" value="1"/>
</dbReference>
<keyword evidence="3 9" id="KW-1133">Transmembrane helix</keyword>
<dbReference type="PANTHER" id="PTHR24243">
    <property type="entry name" value="G-PROTEIN COUPLED RECEPTOR"/>
    <property type="match status" value="1"/>
</dbReference>
<evidence type="ECO:0000259" key="10">
    <source>
        <dbReference type="PROSITE" id="PS50262"/>
    </source>
</evidence>
<evidence type="ECO:0000313" key="11">
    <source>
        <dbReference type="EMBL" id="KAK2175267.1"/>
    </source>
</evidence>
<comment type="caution">
    <text evidence="11">The sequence shown here is derived from an EMBL/GenBank/DDBJ whole genome shotgun (WGS) entry which is preliminary data.</text>
</comment>
<organism evidence="11 12">
    <name type="scientific">Ridgeia piscesae</name>
    <name type="common">Tubeworm</name>
    <dbReference type="NCBI Taxonomy" id="27915"/>
    <lineage>
        <taxon>Eukaryota</taxon>
        <taxon>Metazoa</taxon>
        <taxon>Spiralia</taxon>
        <taxon>Lophotrochozoa</taxon>
        <taxon>Annelida</taxon>
        <taxon>Polychaeta</taxon>
        <taxon>Sedentaria</taxon>
        <taxon>Canalipalpata</taxon>
        <taxon>Sabellida</taxon>
        <taxon>Siboglinidae</taxon>
        <taxon>Ridgeia</taxon>
    </lineage>
</organism>
<keyword evidence="4 8" id="KW-0297">G-protein coupled receptor</keyword>
<dbReference type="PROSITE" id="PS00237">
    <property type="entry name" value="G_PROTEIN_RECEP_F1_1"/>
    <property type="match status" value="1"/>
</dbReference>
<dbReference type="PRINTS" id="PR00237">
    <property type="entry name" value="GPCRRHODOPSN"/>
</dbReference>
<evidence type="ECO:0000256" key="1">
    <source>
        <dbReference type="ARBA" id="ARBA00004141"/>
    </source>
</evidence>
<dbReference type="EMBL" id="JAODUO010000739">
    <property type="protein sequence ID" value="KAK2175267.1"/>
    <property type="molecule type" value="Genomic_DNA"/>
</dbReference>
<evidence type="ECO:0000256" key="9">
    <source>
        <dbReference type="SAM" id="Phobius"/>
    </source>
</evidence>
<feature type="transmembrane region" description="Helical" evidence="9">
    <location>
        <begin position="57"/>
        <end position="77"/>
    </location>
</feature>
<comment type="subcellular location">
    <subcellularLocation>
        <location evidence="1">Membrane</location>
        <topology evidence="1">Multi-pass membrane protein</topology>
    </subcellularLocation>
</comment>
<reference evidence="11" key="1">
    <citation type="journal article" date="2023" name="Mol. Biol. Evol.">
        <title>Third-Generation Sequencing Reveals the Adaptive Role of the Epigenome in Three Deep-Sea Polychaetes.</title>
        <authorList>
            <person name="Perez M."/>
            <person name="Aroh O."/>
            <person name="Sun Y."/>
            <person name="Lan Y."/>
            <person name="Juniper S.K."/>
            <person name="Young C.R."/>
            <person name="Angers B."/>
            <person name="Qian P.Y."/>
        </authorList>
    </citation>
    <scope>NUCLEOTIDE SEQUENCE</scope>
    <source>
        <strain evidence="11">R07B-5</strain>
    </source>
</reference>
<evidence type="ECO:0000256" key="3">
    <source>
        <dbReference type="ARBA" id="ARBA00022989"/>
    </source>
</evidence>
<gene>
    <name evidence="11" type="ORF">NP493_740g00009</name>
</gene>
<dbReference type="GO" id="GO:0004930">
    <property type="term" value="F:G protein-coupled receptor activity"/>
    <property type="evidence" value="ECO:0007669"/>
    <property type="project" value="UniProtKB-KW"/>
</dbReference>
<dbReference type="AlphaFoldDB" id="A0AAD9NM29"/>
<evidence type="ECO:0000313" key="12">
    <source>
        <dbReference type="Proteomes" id="UP001209878"/>
    </source>
</evidence>
<dbReference type="PANTHER" id="PTHR24243:SF230">
    <property type="entry name" value="G-PROTEIN COUPLED RECEPTORS FAMILY 1 PROFILE DOMAIN-CONTAINING PROTEIN"/>
    <property type="match status" value="1"/>
</dbReference>
<evidence type="ECO:0000256" key="4">
    <source>
        <dbReference type="ARBA" id="ARBA00023040"/>
    </source>
</evidence>
<evidence type="ECO:0000256" key="2">
    <source>
        <dbReference type="ARBA" id="ARBA00022692"/>
    </source>
</evidence>
<feature type="transmembrane region" description="Helical" evidence="9">
    <location>
        <begin position="222"/>
        <end position="241"/>
    </location>
</feature>
<dbReference type="SUPFAM" id="SSF81321">
    <property type="entry name" value="Family A G protein-coupled receptor-like"/>
    <property type="match status" value="1"/>
</dbReference>
<keyword evidence="6 8" id="KW-0675">Receptor</keyword>
<dbReference type="Proteomes" id="UP001209878">
    <property type="component" value="Unassembled WGS sequence"/>
</dbReference>
<evidence type="ECO:0000256" key="5">
    <source>
        <dbReference type="ARBA" id="ARBA00023136"/>
    </source>
</evidence>
<dbReference type="InterPro" id="IPR017452">
    <property type="entry name" value="GPCR_Rhodpsn_7TM"/>
</dbReference>
<proteinExistence type="inferred from homology"/>
<keyword evidence="12" id="KW-1185">Reference proteome</keyword>
<dbReference type="GO" id="GO:0005886">
    <property type="term" value="C:plasma membrane"/>
    <property type="evidence" value="ECO:0007669"/>
    <property type="project" value="TreeGrafter"/>
</dbReference>
<accession>A0AAD9NM29</accession>
<feature type="domain" description="G-protein coupled receptors family 1 profile" evidence="10">
    <location>
        <begin position="69"/>
        <end position="392"/>
    </location>
</feature>
<keyword evidence="5 9" id="KW-0472">Membrane</keyword>
<feature type="transmembrane region" description="Helical" evidence="9">
    <location>
        <begin position="89"/>
        <end position="110"/>
    </location>
</feature>
<evidence type="ECO:0000256" key="6">
    <source>
        <dbReference type="ARBA" id="ARBA00023170"/>
    </source>
</evidence>
<feature type="transmembrane region" description="Helical" evidence="9">
    <location>
        <begin position="379"/>
        <end position="395"/>
    </location>
</feature>
<protein>
    <recommendedName>
        <fullName evidence="10">G-protein coupled receptors family 1 profile domain-containing protein</fullName>
    </recommendedName>
</protein>
<keyword evidence="7 8" id="KW-0807">Transducer</keyword>
<sequence length="431" mass="49147">MDRNFSMTADDYTFGNQFDLFLNASAGMNGSMFVIPPEFDAARYVVLERIIHLLNMFGIPSIIVIGVIGNTLSIVTLSCSYLRHQSSTVYLAFLSTVDTGFLVSLTFVWLRYLNVHSFVRTGWCRFVIYTTYVYSFLSVWTVVSFTFERYVVVYHPLRKNSLCTRRRARIVVSSLVVLAVVLYSFSLWTSGVLEMPLLKTGMCMALPRYLYITRVFTNIDTVITMVLPSLLIVFFNAAMAVKIVDFLNRRRAGLHMSSPPRLRGGIDDPFDPATRNGLPLLAVAGSATAGSRVRINGVTGGAPTRHVTLRKNGGAQSKGSLRHTFQLRTTRSLLVVSSLFVVLNLPNHVFRVYAFSVYLVDERYVFPRSALLWQHVLQFLYYSNFAANFFLYNACSRSFRCALRRLCWTLKRRAIERFNRSTDYEHDRRAI</sequence>
<keyword evidence="2 8" id="KW-0812">Transmembrane</keyword>
<feature type="transmembrane region" description="Helical" evidence="9">
    <location>
        <begin position="168"/>
        <end position="188"/>
    </location>
</feature>
<evidence type="ECO:0000256" key="7">
    <source>
        <dbReference type="ARBA" id="ARBA00023224"/>
    </source>
</evidence>
<dbReference type="Gene3D" id="1.20.1070.10">
    <property type="entry name" value="Rhodopsin 7-helix transmembrane proteins"/>
    <property type="match status" value="1"/>
</dbReference>
<dbReference type="Pfam" id="PF00001">
    <property type="entry name" value="7tm_1"/>
    <property type="match status" value="1"/>
</dbReference>
<comment type="similarity">
    <text evidence="8">Belongs to the G-protein coupled receptor 1 family.</text>
</comment>
<feature type="transmembrane region" description="Helical" evidence="9">
    <location>
        <begin position="332"/>
        <end position="359"/>
    </location>
</feature>
<feature type="transmembrane region" description="Helical" evidence="9">
    <location>
        <begin position="126"/>
        <end position="147"/>
    </location>
</feature>
<evidence type="ECO:0000256" key="8">
    <source>
        <dbReference type="RuleBase" id="RU000688"/>
    </source>
</evidence>
<name>A0AAD9NM29_RIDPI</name>
<dbReference type="InterPro" id="IPR000276">
    <property type="entry name" value="GPCR_Rhodpsn"/>
</dbReference>